<keyword evidence="6 10" id="KW-1133">Transmembrane helix</keyword>
<dbReference type="GO" id="GO:0046513">
    <property type="term" value="P:ceramide biosynthetic process"/>
    <property type="evidence" value="ECO:0007669"/>
    <property type="project" value="TreeGrafter"/>
</dbReference>
<dbReference type="GO" id="GO:0033188">
    <property type="term" value="F:sphingomyelin synthase activity"/>
    <property type="evidence" value="ECO:0007669"/>
    <property type="project" value="TreeGrafter"/>
</dbReference>
<dbReference type="GO" id="GO:0005789">
    <property type="term" value="C:endoplasmic reticulum membrane"/>
    <property type="evidence" value="ECO:0007669"/>
    <property type="project" value="TreeGrafter"/>
</dbReference>
<keyword evidence="3" id="KW-0808">Transferase</keyword>
<dbReference type="Pfam" id="PF14360">
    <property type="entry name" value="PAP2_C"/>
    <property type="match status" value="1"/>
</dbReference>
<evidence type="ECO:0000313" key="12">
    <source>
        <dbReference type="Proteomes" id="UP000694843"/>
    </source>
</evidence>
<evidence type="ECO:0000256" key="10">
    <source>
        <dbReference type="SAM" id="Phobius"/>
    </source>
</evidence>
<dbReference type="PANTHER" id="PTHR21290:SF27">
    <property type="entry name" value="PHOSPHATIDYLCHOLINE:CERAMIDE CHOLINEPHOSPHOTRANSFERASE 1"/>
    <property type="match status" value="1"/>
</dbReference>
<reference evidence="13 14" key="1">
    <citation type="submission" date="2023-09" db="UniProtKB">
        <authorList>
            <consortium name="RefSeq"/>
        </authorList>
    </citation>
    <scope>IDENTIFICATION</scope>
    <source>
        <tissue evidence="13 14">Whole organism</tissue>
    </source>
</reference>
<dbReference type="AlphaFoldDB" id="A0A8B7NQ59"/>
<feature type="domain" description="Sphingomyelin synthase-like" evidence="11">
    <location>
        <begin position="311"/>
        <end position="383"/>
    </location>
</feature>
<dbReference type="GeneID" id="108672627"/>
<evidence type="ECO:0000256" key="6">
    <source>
        <dbReference type="ARBA" id="ARBA00022989"/>
    </source>
</evidence>
<dbReference type="GO" id="GO:0005886">
    <property type="term" value="C:plasma membrane"/>
    <property type="evidence" value="ECO:0007669"/>
    <property type="project" value="TreeGrafter"/>
</dbReference>
<sequence>MVLGRGNRSCSDGGRTLNMTGETPTTSSAPLSYGAVDESDVIILTVPSGSSGSSAAEDSDDGSGSGRSSMCGSSTEVLLHENCYQRQPLLPLFAHSGLDQDEPSTSSIFSKVTGKKSSHHDGAHSSSNGATNFFNATATSAVNAVNGLVKIQMPSPHRDEPRFPPEKVKTFVALAFALISALVNTTSLAMVHERVPQNDPPLPDIFLDSIPVQQWGLEVSEIMIICMNYFTVVTIIFHKHRHIVFRRLFVILGFLYLYRSVTIFVTVLPVANPSYYCSPKSNSTTPFLFLERGLRILSGLGMSINGKHTYCGDYIFSGHTMVLVLCYLVTAEYTSRRWWILHWIYAIMSTVAVLMVLIARGHYTIDCIIAYFITTRLWYIYHTMANNPNLKESGPHNHLSRIWWFPIFQYFEGNVGGTVPRQYEWPLPWPRRWGAKLPQRTS</sequence>
<dbReference type="RefSeq" id="XP_018015817.1">
    <property type="nucleotide sequence ID" value="XM_018160328.2"/>
</dbReference>
<dbReference type="Proteomes" id="UP000694843">
    <property type="component" value="Unplaced"/>
</dbReference>
<evidence type="ECO:0000256" key="8">
    <source>
        <dbReference type="ARBA" id="ARBA00023136"/>
    </source>
</evidence>
<organism evidence="14">
    <name type="scientific">Hyalella azteca</name>
    <name type="common">Amphipod</name>
    <dbReference type="NCBI Taxonomy" id="294128"/>
    <lineage>
        <taxon>Eukaryota</taxon>
        <taxon>Metazoa</taxon>
        <taxon>Ecdysozoa</taxon>
        <taxon>Arthropoda</taxon>
        <taxon>Crustacea</taxon>
        <taxon>Multicrustacea</taxon>
        <taxon>Malacostraca</taxon>
        <taxon>Eumalacostraca</taxon>
        <taxon>Peracarida</taxon>
        <taxon>Amphipoda</taxon>
        <taxon>Senticaudata</taxon>
        <taxon>Talitrida</taxon>
        <taxon>Talitroidea</taxon>
        <taxon>Hyalellidae</taxon>
        <taxon>Hyalella</taxon>
    </lineage>
</organism>
<dbReference type="OrthoDB" id="422827at2759"/>
<evidence type="ECO:0000256" key="9">
    <source>
        <dbReference type="SAM" id="MobiDB-lite"/>
    </source>
</evidence>
<evidence type="ECO:0000256" key="3">
    <source>
        <dbReference type="ARBA" id="ARBA00022679"/>
    </source>
</evidence>
<keyword evidence="5" id="KW-0746">Sphingolipid metabolism</keyword>
<dbReference type="GO" id="GO:0000139">
    <property type="term" value="C:Golgi membrane"/>
    <property type="evidence" value="ECO:0007669"/>
    <property type="project" value="TreeGrafter"/>
</dbReference>
<keyword evidence="12" id="KW-1185">Reference proteome</keyword>
<name>A0A8B7NQ59_HYAAZ</name>
<gene>
    <name evidence="13 14" type="primary">LOC108672627</name>
</gene>
<evidence type="ECO:0000256" key="1">
    <source>
        <dbReference type="ARBA" id="ARBA00004141"/>
    </source>
</evidence>
<accession>A0A8B7NQ59</accession>
<dbReference type="KEGG" id="hazt:108672627"/>
<feature type="transmembrane region" description="Helical" evidence="10">
    <location>
        <begin position="171"/>
        <end position="192"/>
    </location>
</feature>
<evidence type="ECO:0000256" key="2">
    <source>
        <dbReference type="ARBA" id="ARBA00005441"/>
    </source>
</evidence>
<feature type="region of interest" description="Disordered" evidence="9">
    <location>
        <begin position="46"/>
        <end position="72"/>
    </location>
</feature>
<dbReference type="PANTHER" id="PTHR21290">
    <property type="entry name" value="SPHINGOMYELIN SYNTHETASE"/>
    <property type="match status" value="1"/>
</dbReference>
<feature type="region of interest" description="Disordered" evidence="9">
    <location>
        <begin position="1"/>
        <end position="34"/>
    </location>
</feature>
<feature type="transmembrane region" description="Helical" evidence="10">
    <location>
        <begin position="363"/>
        <end position="381"/>
    </location>
</feature>
<dbReference type="RefSeq" id="XP_018015818.1">
    <property type="nucleotide sequence ID" value="XM_018160329.2"/>
</dbReference>
<feature type="transmembrane region" description="Helical" evidence="10">
    <location>
        <begin position="212"/>
        <end position="237"/>
    </location>
</feature>
<evidence type="ECO:0000256" key="4">
    <source>
        <dbReference type="ARBA" id="ARBA00022692"/>
    </source>
</evidence>
<keyword evidence="4 10" id="KW-0812">Transmembrane</keyword>
<dbReference type="InterPro" id="IPR045221">
    <property type="entry name" value="Sphingomyelin_synth-like"/>
</dbReference>
<dbReference type="GO" id="GO:0006686">
    <property type="term" value="P:sphingomyelin biosynthetic process"/>
    <property type="evidence" value="ECO:0007669"/>
    <property type="project" value="TreeGrafter"/>
</dbReference>
<comment type="similarity">
    <text evidence="2">Belongs to the sphingomyelin synthase family.</text>
</comment>
<evidence type="ECO:0000256" key="5">
    <source>
        <dbReference type="ARBA" id="ARBA00022919"/>
    </source>
</evidence>
<protein>
    <submittedName>
        <fullName evidence="13 14">Phosphatidylcholine:ceramide cholinephosphotransferase 2 isoform X1</fullName>
    </submittedName>
</protein>
<keyword evidence="7" id="KW-0443">Lipid metabolism</keyword>
<dbReference type="GO" id="GO:0047493">
    <property type="term" value="F:ceramide cholinephosphotransferase activity"/>
    <property type="evidence" value="ECO:0007669"/>
    <property type="project" value="TreeGrafter"/>
</dbReference>
<evidence type="ECO:0000256" key="7">
    <source>
        <dbReference type="ARBA" id="ARBA00023098"/>
    </source>
</evidence>
<comment type="subcellular location">
    <subcellularLocation>
        <location evidence="1">Membrane</location>
        <topology evidence="1">Multi-pass membrane protein</topology>
    </subcellularLocation>
</comment>
<evidence type="ECO:0000259" key="11">
    <source>
        <dbReference type="Pfam" id="PF14360"/>
    </source>
</evidence>
<proteinExistence type="inferred from homology"/>
<dbReference type="OMA" id="HWPLRCP"/>
<feature type="compositionally biased region" description="Polar residues" evidence="9">
    <location>
        <begin position="17"/>
        <end position="30"/>
    </location>
</feature>
<keyword evidence="8 10" id="KW-0472">Membrane</keyword>
<feature type="transmembrane region" description="Helical" evidence="10">
    <location>
        <begin position="249"/>
        <end position="271"/>
    </location>
</feature>
<feature type="region of interest" description="Disordered" evidence="9">
    <location>
        <begin position="104"/>
        <end position="126"/>
    </location>
</feature>
<feature type="transmembrane region" description="Helical" evidence="10">
    <location>
        <begin position="338"/>
        <end position="357"/>
    </location>
</feature>
<evidence type="ECO:0000313" key="14">
    <source>
        <dbReference type="RefSeq" id="XP_018015818.1"/>
    </source>
</evidence>
<evidence type="ECO:0000313" key="13">
    <source>
        <dbReference type="RefSeq" id="XP_018015817.1"/>
    </source>
</evidence>
<dbReference type="InterPro" id="IPR025749">
    <property type="entry name" value="Sphingomyelin_synth-like_dom"/>
</dbReference>
<feature type="transmembrane region" description="Helical" evidence="10">
    <location>
        <begin position="314"/>
        <end position="331"/>
    </location>
</feature>